<gene>
    <name evidence="2" type="ORF">PG996_008612</name>
</gene>
<dbReference type="Pfam" id="PF12937">
    <property type="entry name" value="F-box-like"/>
    <property type="match status" value="1"/>
</dbReference>
<organism evidence="2 3">
    <name type="scientific">Apiospora saccharicola</name>
    <dbReference type="NCBI Taxonomy" id="335842"/>
    <lineage>
        <taxon>Eukaryota</taxon>
        <taxon>Fungi</taxon>
        <taxon>Dikarya</taxon>
        <taxon>Ascomycota</taxon>
        <taxon>Pezizomycotina</taxon>
        <taxon>Sordariomycetes</taxon>
        <taxon>Xylariomycetidae</taxon>
        <taxon>Amphisphaeriales</taxon>
        <taxon>Apiosporaceae</taxon>
        <taxon>Apiospora</taxon>
    </lineage>
</organism>
<dbReference type="SMART" id="SM00256">
    <property type="entry name" value="FBOX"/>
    <property type="match status" value="1"/>
</dbReference>
<evidence type="ECO:0000313" key="2">
    <source>
        <dbReference type="EMBL" id="KAK8063960.1"/>
    </source>
</evidence>
<dbReference type="InterPro" id="IPR001810">
    <property type="entry name" value="F-box_dom"/>
</dbReference>
<accession>A0ABR1UYF5</accession>
<evidence type="ECO:0000313" key="3">
    <source>
        <dbReference type="Proteomes" id="UP001446871"/>
    </source>
</evidence>
<keyword evidence="3" id="KW-1185">Reference proteome</keyword>
<feature type="domain" description="F-box" evidence="1">
    <location>
        <begin position="13"/>
        <end position="54"/>
    </location>
</feature>
<dbReference type="Gene3D" id="1.20.1280.50">
    <property type="match status" value="1"/>
</dbReference>
<reference evidence="2 3" key="1">
    <citation type="submission" date="2023-01" db="EMBL/GenBank/DDBJ databases">
        <title>Analysis of 21 Apiospora genomes using comparative genomics revels a genus with tremendous synthesis potential of carbohydrate active enzymes and secondary metabolites.</title>
        <authorList>
            <person name="Sorensen T."/>
        </authorList>
    </citation>
    <scope>NUCLEOTIDE SEQUENCE [LARGE SCALE GENOMIC DNA]</scope>
    <source>
        <strain evidence="2 3">CBS 83171</strain>
    </source>
</reference>
<dbReference type="EMBL" id="JAQQWM010000005">
    <property type="protein sequence ID" value="KAK8063960.1"/>
    <property type="molecule type" value="Genomic_DNA"/>
</dbReference>
<name>A0ABR1UYF5_9PEZI</name>
<sequence>MTKKPVKDLFAKLADEIVLKILHDIDDKISLLALRQTCRQLRRLCEDPTLEYKLPILLGTAPLSPPPYKYFGVEAEVIHSPWLGESSFADKCRLRYREVLWRNRICDDCAELRRDPDVYRCAVVRIYKPKRCSGCKAHHPAFLFSYLERQKDAGQRVCIGRQGHIRLCAHRTISYEKATQIFNKYPPIYLKGHNGPYNQDPKYLYEMKCSVCSSDTRKVAATFRREGKLTAYKQIDISHTLKDTSWHKNKGMPNFVQKMLGRKPELSTCIHSGDLKSVLPALLQEQERKSRGGKIESACHMPDCASCAQVDNNGGVTIGAYKEVISETPTDPRWLVALDPQSYLSDADELTRGLMWCRDPACGVTKRGRALYKVFHQFDLPHEVVSF</sequence>
<proteinExistence type="predicted"/>
<comment type="caution">
    <text evidence="2">The sequence shown here is derived from an EMBL/GenBank/DDBJ whole genome shotgun (WGS) entry which is preliminary data.</text>
</comment>
<dbReference type="InterPro" id="IPR036047">
    <property type="entry name" value="F-box-like_dom_sf"/>
</dbReference>
<dbReference type="SUPFAM" id="SSF81383">
    <property type="entry name" value="F-box domain"/>
    <property type="match status" value="1"/>
</dbReference>
<dbReference type="Proteomes" id="UP001446871">
    <property type="component" value="Unassembled WGS sequence"/>
</dbReference>
<protein>
    <recommendedName>
        <fullName evidence="1">F-box domain-containing protein</fullName>
    </recommendedName>
</protein>
<dbReference type="CDD" id="cd09917">
    <property type="entry name" value="F-box_SF"/>
    <property type="match status" value="1"/>
</dbReference>
<evidence type="ECO:0000259" key="1">
    <source>
        <dbReference type="SMART" id="SM00256"/>
    </source>
</evidence>